<evidence type="ECO:0000313" key="1">
    <source>
        <dbReference type="EMBL" id="KAK4708919.1"/>
    </source>
</evidence>
<reference evidence="1 2" key="1">
    <citation type="submission" date="2023-10" db="EMBL/GenBank/DDBJ databases">
        <title>Genome-Wide Identification Analysis in wild type Solanum Pinnatisectum Reveals Some Genes Defensing Phytophthora Infestans.</title>
        <authorList>
            <person name="Sun C."/>
        </authorList>
    </citation>
    <scope>NUCLEOTIDE SEQUENCE [LARGE SCALE GENOMIC DNA]</scope>
    <source>
        <strain evidence="1">LQN</strain>
        <tissue evidence="1">Leaf</tissue>
    </source>
</reference>
<sequence length="106" mass="11861">MGSSPATFSETVRVSSSTDSFALFTVEASHLFYIHPFDNPNNPLVSPPFDGRVITGRNPQPDPNSPYYSAWDRCNDMLIAWMTNSLTRDISISLIGYNTAKDIWLD</sequence>
<gene>
    <name evidence="1" type="ORF">R3W88_029844</name>
</gene>
<protein>
    <submittedName>
        <fullName evidence="1">Uncharacterized protein</fullName>
    </submittedName>
</protein>
<evidence type="ECO:0000313" key="2">
    <source>
        <dbReference type="Proteomes" id="UP001311915"/>
    </source>
</evidence>
<keyword evidence="2" id="KW-1185">Reference proteome</keyword>
<dbReference type="PANTHER" id="PTHR37610">
    <property type="entry name" value="CCHC-TYPE DOMAIN-CONTAINING PROTEIN"/>
    <property type="match status" value="1"/>
</dbReference>
<accession>A0AAV9K8K9</accession>
<dbReference type="PANTHER" id="PTHR37610:SF58">
    <property type="entry name" value="PEPTIDASE C1A PAPAIN C-TERMINAL DOMAIN-CONTAINING PROTEIN"/>
    <property type="match status" value="1"/>
</dbReference>
<organism evidence="1 2">
    <name type="scientific">Solanum pinnatisectum</name>
    <name type="common">tansyleaf nightshade</name>
    <dbReference type="NCBI Taxonomy" id="50273"/>
    <lineage>
        <taxon>Eukaryota</taxon>
        <taxon>Viridiplantae</taxon>
        <taxon>Streptophyta</taxon>
        <taxon>Embryophyta</taxon>
        <taxon>Tracheophyta</taxon>
        <taxon>Spermatophyta</taxon>
        <taxon>Magnoliopsida</taxon>
        <taxon>eudicotyledons</taxon>
        <taxon>Gunneridae</taxon>
        <taxon>Pentapetalae</taxon>
        <taxon>asterids</taxon>
        <taxon>lamiids</taxon>
        <taxon>Solanales</taxon>
        <taxon>Solanaceae</taxon>
        <taxon>Solanoideae</taxon>
        <taxon>Solaneae</taxon>
        <taxon>Solanum</taxon>
    </lineage>
</organism>
<name>A0AAV9K8K9_9SOLN</name>
<comment type="caution">
    <text evidence="1">The sequence shown here is derived from an EMBL/GenBank/DDBJ whole genome shotgun (WGS) entry which is preliminary data.</text>
</comment>
<dbReference type="EMBL" id="JAWPEI010000012">
    <property type="protein sequence ID" value="KAK4708919.1"/>
    <property type="molecule type" value="Genomic_DNA"/>
</dbReference>
<dbReference type="AlphaFoldDB" id="A0AAV9K8K9"/>
<dbReference type="Proteomes" id="UP001311915">
    <property type="component" value="Unassembled WGS sequence"/>
</dbReference>
<proteinExistence type="predicted"/>